<keyword evidence="1" id="KW-0472">Membrane</keyword>
<dbReference type="OrthoDB" id="2199810at2"/>
<feature type="transmembrane region" description="Helical" evidence="1">
    <location>
        <begin position="172"/>
        <end position="194"/>
    </location>
</feature>
<dbReference type="RefSeq" id="WP_125984352.1">
    <property type="nucleotide sequence ID" value="NZ_NGJS01000012.1"/>
</dbReference>
<organism evidence="2 3">
    <name type="scientific">Vagococcus vulneris</name>
    <dbReference type="NCBI Taxonomy" id="1977869"/>
    <lineage>
        <taxon>Bacteria</taxon>
        <taxon>Bacillati</taxon>
        <taxon>Bacillota</taxon>
        <taxon>Bacilli</taxon>
        <taxon>Lactobacillales</taxon>
        <taxon>Enterococcaceae</taxon>
        <taxon>Vagococcus</taxon>
    </lineage>
</organism>
<evidence type="ECO:0000313" key="2">
    <source>
        <dbReference type="EMBL" id="RST98229.1"/>
    </source>
</evidence>
<keyword evidence="1" id="KW-0812">Transmembrane</keyword>
<feature type="transmembrane region" description="Helical" evidence="1">
    <location>
        <begin position="136"/>
        <end position="165"/>
    </location>
</feature>
<gene>
    <name evidence="2" type="ORF">CBF37_08660</name>
</gene>
<sequence length="252" mass="28704">MKQKNIIVKQMLSYYLKSFVVFLVIYMAGSSLAYALTRFTTNDIRMISVSYSFYVFIFIATWLFFLKNITFYSYHSIARIDILKQGVFGQFFFSLIASFLLIAMNEVAALAHFSKFMASSRAIKSVYVAPLGVNQILNLIITGLFLMICLFTVMQIANLFAIIAYSWKMKKILIVLISSLIIILLVVISIRYWTSQMYSYGIAALGFLTGTGQNLVPSIVLPLIVLLIVLIFVLIFNSKKIKKIQINKETTF</sequence>
<feature type="transmembrane region" description="Helical" evidence="1">
    <location>
        <begin position="214"/>
        <end position="236"/>
    </location>
</feature>
<dbReference type="AlphaFoldDB" id="A0A429ZWP0"/>
<comment type="caution">
    <text evidence="2">The sequence shown here is derived from an EMBL/GenBank/DDBJ whole genome shotgun (WGS) entry which is preliminary data.</text>
</comment>
<keyword evidence="1" id="KW-1133">Transmembrane helix</keyword>
<name>A0A429ZWP0_9ENTE</name>
<protein>
    <submittedName>
        <fullName evidence="2">Uncharacterized protein</fullName>
    </submittedName>
</protein>
<reference evidence="2 3" key="1">
    <citation type="submission" date="2017-05" db="EMBL/GenBank/DDBJ databases">
        <title>Vagococcus spp. assemblies.</title>
        <authorList>
            <person name="Gulvik C.A."/>
        </authorList>
    </citation>
    <scope>NUCLEOTIDE SEQUENCE [LARGE SCALE GENOMIC DNA]</scope>
    <source>
        <strain evidence="2 3">SS1995</strain>
    </source>
</reference>
<dbReference type="EMBL" id="NGJS01000012">
    <property type="protein sequence ID" value="RST98229.1"/>
    <property type="molecule type" value="Genomic_DNA"/>
</dbReference>
<accession>A0A429ZWP0</accession>
<evidence type="ECO:0000313" key="3">
    <source>
        <dbReference type="Proteomes" id="UP000287857"/>
    </source>
</evidence>
<keyword evidence="3" id="KW-1185">Reference proteome</keyword>
<feature type="transmembrane region" description="Helical" evidence="1">
    <location>
        <begin position="12"/>
        <end position="36"/>
    </location>
</feature>
<dbReference type="Proteomes" id="UP000287857">
    <property type="component" value="Unassembled WGS sequence"/>
</dbReference>
<feature type="transmembrane region" description="Helical" evidence="1">
    <location>
        <begin position="87"/>
        <end position="111"/>
    </location>
</feature>
<feature type="transmembrane region" description="Helical" evidence="1">
    <location>
        <begin position="48"/>
        <end position="66"/>
    </location>
</feature>
<proteinExistence type="predicted"/>
<evidence type="ECO:0000256" key="1">
    <source>
        <dbReference type="SAM" id="Phobius"/>
    </source>
</evidence>